<dbReference type="Proteomes" id="UP000317355">
    <property type="component" value="Unassembled WGS sequence"/>
</dbReference>
<keyword evidence="1" id="KW-1133">Transmembrane helix</keyword>
<evidence type="ECO:0000313" key="2">
    <source>
        <dbReference type="EMBL" id="TVT47160.1"/>
    </source>
</evidence>
<gene>
    <name evidence="2" type="ORF">FHK82_18135</name>
</gene>
<proteinExistence type="predicted"/>
<organism evidence="2 3">
    <name type="scientific">Sedimenticola thiotaurini</name>
    <dbReference type="NCBI Taxonomy" id="1543721"/>
    <lineage>
        <taxon>Bacteria</taxon>
        <taxon>Pseudomonadati</taxon>
        <taxon>Pseudomonadota</taxon>
        <taxon>Gammaproteobacteria</taxon>
        <taxon>Chromatiales</taxon>
        <taxon>Sedimenticolaceae</taxon>
        <taxon>Sedimenticola</taxon>
    </lineage>
</organism>
<dbReference type="InterPro" id="IPR008620">
    <property type="entry name" value="FixH"/>
</dbReference>
<feature type="transmembrane region" description="Helical" evidence="1">
    <location>
        <begin position="12"/>
        <end position="35"/>
    </location>
</feature>
<comment type="caution">
    <text evidence="2">The sequence shown here is derived from an EMBL/GenBank/DDBJ whole genome shotgun (WGS) entry which is preliminary data.</text>
</comment>
<keyword evidence="1" id="KW-0812">Transmembrane</keyword>
<evidence type="ECO:0000313" key="3">
    <source>
        <dbReference type="Proteomes" id="UP000317355"/>
    </source>
</evidence>
<dbReference type="STRING" id="1543721.AAY24_01515"/>
<sequence>MTEKQSPWRNPWVLGWVGLVVVFLLANFVMIYLAITKNPGLVVDNYYERGQDYEKNMLKRQARNPGWKMKLNAPEFVDVAVPTRYSIKITDKQGYPVSPDSVTFHAYRPANSKLDFSVPMQVIDSGVFEADVSFPLLGVWDILVSAKDGEDEYNLPHRISAGVK</sequence>
<protein>
    <submittedName>
        <fullName evidence="2">FixH family protein</fullName>
    </submittedName>
</protein>
<keyword evidence="1" id="KW-0472">Membrane</keyword>
<evidence type="ECO:0000256" key="1">
    <source>
        <dbReference type="SAM" id="Phobius"/>
    </source>
</evidence>
<dbReference type="EMBL" id="VMRY01000156">
    <property type="protein sequence ID" value="TVT47160.1"/>
    <property type="molecule type" value="Genomic_DNA"/>
</dbReference>
<name>A0A558CEG3_9GAMM</name>
<reference evidence="2 3" key="1">
    <citation type="submission" date="2019-07" db="EMBL/GenBank/DDBJ databases">
        <title>The pathways for chlorine oxyanion respiration interact through the shared metabolite chlorate.</title>
        <authorList>
            <person name="Barnum T.P."/>
            <person name="Cheng Y."/>
            <person name="Hill K.A."/>
            <person name="Lucas L.N."/>
            <person name="Carlson H.K."/>
            <person name="Coates J.D."/>
        </authorList>
    </citation>
    <scope>NUCLEOTIDE SEQUENCE [LARGE SCALE GENOMIC DNA]</scope>
    <source>
        <strain evidence="2">BK-3</strain>
    </source>
</reference>
<accession>A0A558CEG3</accession>
<dbReference type="AlphaFoldDB" id="A0A558CEG3"/>
<dbReference type="Pfam" id="PF05751">
    <property type="entry name" value="FixH"/>
    <property type="match status" value="1"/>
</dbReference>